<dbReference type="PANTHER" id="PTHR30204">
    <property type="entry name" value="REDOX-CYCLING DRUG-SENSING TRANSCRIPTIONAL ACTIVATOR SOXR"/>
    <property type="match status" value="1"/>
</dbReference>
<protein>
    <submittedName>
        <fullName evidence="4">DNA-binding transcriptional regulator, MerR family</fullName>
    </submittedName>
</protein>
<evidence type="ECO:0000313" key="6">
    <source>
        <dbReference type="Proteomes" id="UP000199690"/>
    </source>
</evidence>
<dbReference type="Proteomes" id="UP000199690">
    <property type="component" value="Unassembled WGS sequence"/>
</dbReference>
<reference evidence="6 7" key="1">
    <citation type="submission" date="2016-10" db="EMBL/GenBank/DDBJ databases">
        <authorList>
            <person name="Varghese N."/>
            <person name="Submissions S."/>
        </authorList>
    </citation>
    <scope>NUCLEOTIDE SEQUENCE [LARGE SCALE GENOMIC DNA]</scope>
    <source>
        <strain evidence="7">ATCC 20501</strain>
        <strain evidence="5 6">CGMCC 4.3529</strain>
    </source>
</reference>
<dbReference type="RefSeq" id="WP_093352522.1">
    <property type="nucleotide sequence ID" value="NZ_FNVB01000010.1"/>
</dbReference>
<dbReference type="PROSITE" id="PS00552">
    <property type="entry name" value="HTH_MERR_1"/>
    <property type="match status" value="1"/>
</dbReference>
<dbReference type="SMART" id="SM00422">
    <property type="entry name" value="HTH_MERR"/>
    <property type="match status" value="1"/>
</dbReference>
<evidence type="ECO:0000259" key="3">
    <source>
        <dbReference type="PROSITE" id="PS50937"/>
    </source>
</evidence>
<proteinExistence type="predicted"/>
<name>A0A1H6EB44_9PSEU</name>
<dbReference type="EMBL" id="FOME01000005">
    <property type="protein sequence ID" value="SFD60302.1"/>
    <property type="molecule type" value="Genomic_DNA"/>
</dbReference>
<organism evidence="4 7">
    <name type="scientific">Saccharopolyspora kobensis</name>
    <dbReference type="NCBI Taxonomy" id="146035"/>
    <lineage>
        <taxon>Bacteria</taxon>
        <taxon>Bacillati</taxon>
        <taxon>Actinomycetota</taxon>
        <taxon>Actinomycetes</taxon>
        <taxon>Pseudonocardiales</taxon>
        <taxon>Pseudonocardiaceae</taxon>
        <taxon>Saccharopolyspora</taxon>
    </lineage>
</organism>
<dbReference type="PANTHER" id="PTHR30204:SF97">
    <property type="entry name" value="MERR FAMILY REGULATORY PROTEIN"/>
    <property type="match status" value="1"/>
</dbReference>
<accession>A0A1I1TNU8</accession>
<dbReference type="SUPFAM" id="SSF46955">
    <property type="entry name" value="Putative DNA-binding domain"/>
    <property type="match status" value="1"/>
</dbReference>
<accession>A0A1H6EB44</accession>
<dbReference type="Gene3D" id="1.10.1660.10">
    <property type="match status" value="1"/>
</dbReference>
<dbReference type="InterPro" id="IPR000551">
    <property type="entry name" value="MerR-type_HTH_dom"/>
</dbReference>
<feature type="domain" description="HTH merR-type" evidence="3">
    <location>
        <begin position="1"/>
        <end position="68"/>
    </location>
</feature>
<dbReference type="Proteomes" id="UP000236729">
    <property type="component" value="Unassembled WGS sequence"/>
</dbReference>
<dbReference type="AlphaFoldDB" id="A0A1H6EB44"/>
<evidence type="ECO:0000313" key="5">
    <source>
        <dbReference type="EMBL" id="SFD60302.1"/>
    </source>
</evidence>
<evidence type="ECO:0000256" key="1">
    <source>
        <dbReference type="ARBA" id="ARBA00023125"/>
    </source>
</evidence>
<sequence length="159" mass="16650">MRMGEFSRRTGVSQRLLRYYEEQGLLAPPRLPSGYREYSEADVATVRGIRMLLAAGLGTATIAELLPCMTDDGVSLAPACSGMLPDLNRERERLDAAVADLLAARDALDDIIAATESTGIADPEACAAIGAVQQSADIGAARRSSRSARSSGFSASAGS</sequence>
<evidence type="ECO:0000313" key="7">
    <source>
        <dbReference type="Proteomes" id="UP000236729"/>
    </source>
</evidence>
<reference evidence="4" key="2">
    <citation type="submission" date="2016-10" db="EMBL/GenBank/DDBJ databases">
        <authorList>
            <person name="de Groot N.N."/>
        </authorList>
    </citation>
    <scope>NUCLEOTIDE SEQUENCE [LARGE SCALE GENOMIC DNA]</scope>
    <source>
        <strain evidence="4">ATCC 20501</strain>
    </source>
</reference>
<keyword evidence="6" id="KW-1185">Reference proteome</keyword>
<gene>
    <name evidence="4" type="ORF">SAMN02982929_06081</name>
    <name evidence="5" type="ORF">SAMN05216506_105205</name>
</gene>
<evidence type="ECO:0000256" key="2">
    <source>
        <dbReference type="SAM" id="MobiDB-lite"/>
    </source>
</evidence>
<evidence type="ECO:0000313" key="4">
    <source>
        <dbReference type="EMBL" id="SEG95088.1"/>
    </source>
</evidence>
<dbReference type="SMR" id="A0A1H6EB44"/>
<dbReference type="PRINTS" id="PR00040">
    <property type="entry name" value="HTHMERR"/>
</dbReference>
<dbReference type="GO" id="GO:0003677">
    <property type="term" value="F:DNA binding"/>
    <property type="evidence" value="ECO:0007669"/>
    <property type="project" value="UniProtKB-KW"/>
</dbReference>
<dbReference type="EMBL" id="FNVB01000010">
    <property type="protein sequence ID" value="SEG95088.1"/>
    <property type="molecule type" value="Genomic_DNA"/>
</dbReference>
<keyword evidence="1 4" id="KW-0238">DNA-binding</keyword>
<dbReference type="GO" id="GO:0003700">
    <property type="term" value="F:DNA-binding transcription factor activity"/>
    <property type="evidence" value="ECO:0007669"/>
    <property type="project" value="InterPro"/>
</dbReference>
<dbReference type="Pfam" id="PF13411">
    <property type="entry name" value="MerR_1"/>
    <property type="match status" value="1"/>
</dbReference>
<dbReference type="InterPro" id="IPR009061">
    <property type="entry name" value="DNA-bd_dom_put_sf"/>
</dbReference>
<dbReference type="InterPro" id="IPR047057">
    <property type="entry name" value="MerR_fam"/>
</dbReference>
<dbReference type="PROSITE" id="PS50937">
    <property type="entry name" value="HTH_MERR_2"/>
    <property type="match status" value="1"/>
</dbReference>
<feature type="region of interest" description="Disordered" evidence="2">
    <location>
        <begin position="140"/>
        <end position="159"/>
    </location>
</feature>